<sequence>AWNQLVLEFQPVTAVAERQAEAVGFLLLAPPTFVFTERSCEDLVLQRNLLTEDLQTGQLSSRPLFLEDRPRCEVVTSEWLSEGGYYQHQLTVFLPPLVGFRTDLRYKLEVAVRNPPVALNDDLLKRALREKTSPKFSTSHFLSAALNVWRVCTFVWAAGDTGIGDVPFAVGGGMATFGRLGGIEKIDEVAWNGFNVMLNT</sequence>
<protein>
    <submittedName>
        <fullName evidence="1">Uncharacterized protein</fullName>
    </submittedName>
</protein>
<keyword evidence="2" id="KW-1185">Reference proteome</keyword>
<feature type="non-terminal residue" evidence="1">
    <location>
        <position position="200"/>
    </location>
</feature>
<organism evidence="1 2">
    <name type="scientific">Symbiodinium pilosum</name>
    <name type="common">Dinoflagellate</name>
    <dbReference type="NCBI Taxonomy" id="2952"/>
    <lineage>
        <taxon>Eukaryota</taxon>
        <taxon>Sar</taxon>
        <taxon>Alveolata</taxon>
        <taxon>Dinophyceae</taxon>
        <taxon>Suessiales</taxon>
        <taxon>Symbiodiniaceae</taxon>
        <taxon>Symbiodinium</taxon>
    </lineage>
</organism>
<dbReference type="OrthoDB" id="448530at2759"/>
<dbReference type="AlphaFoldDB" id="A0A812TM59"/>
<gene>
    <name evidence="1" type="ORF">SPIL2461_LOCUS13901</name>
</gene>
<evidence type="ECO:0000313" key="2">
    <source>
        <dbReference type="Proteomes" id="UP000649617"/>
    </source>
</evidence>
<proteinExistence type="predicted"/>
<dbReference type="Proteomes" id="UP000649617">
    <property type="component" value="Unassembled WGS sequence"/>
</dbReference>
<reference evidence="1" key="1">
    <citation type="submission" date="2021-02" db="EMBL/GenBank/DDBJ databases">
        <authorList>
            <person name="Dougan E. K."/>
            <person name="Rhodes N."/>
            <person name="Thang M."/>
            <person name="Chan C."/>
        </authorList>
    </citation>
    <scope>NUCLEOTIDE SEQUENCE</scope>
</reference>
<evidence type="ECO:0000313" key="1">
    <source>
        <dbReference type="EMBL" id="CAE7528609.1"/>
    </source>
</evidence>
<dbReference type="EMBL" id="CAJNIZ010031180">
    <property type="protein sequence ID" value="CAE7528609.1"/>
    <property type="molecule type" value="Genomic_DNA"/>
</dbReference>
<comment type="caution">
    <text evidence="1">The sequence shown here is derived from an EMBL/GenBank/DDBJ whole genome shotgun (WGS) entry which is preliminary data.</text>
</comment>
<name>A0A812TM59_SYMPI</name>
<accession>A0A812TM59</accession>